<comment type="caution">
    <text evidence="9">The sequence shown here is derived from an EMBL/GenBank/DDBJ whole genome shotgun (WGS) entry which is preliminary data.</text>
</comment>
<gene>
    <name evidence="9" type="ORF">TH5_02840</name>
</gene>
<evidence type="ECO:0000313" key="9">
    <source>
        <dbReference type="EMBL" id="RCK07343.1"/>
    </source>
</evidence>
<dbReference type="CDD" id="cd17473">
    <property type="entry name" value="MFS_arabinose_efflux_permease_like"/>
    <property type="match status" value="1"/>
</dbReference>
<dbReference type="PROSITE" id="PS00216">
    <property type="entry name" value="SUGAR_TRANSPORT_1"/>
    <property type="match status" value="1"/>
</dbReference>
<evidence type="ECO:0000256" key="6">
    <source>
        <dbReference type="ARBA" id="ARBA00044273"/>
    </source>
</evidence>
<feature type="transmembrane region" description="Helical" evidence="7">
    <location>
        <begin position="47"/>
        <end position="67"/>
    </location>
</feature>
<dbReference type="PROSITE" id="PS50850">
    <property type="entry name" value="MFS"/>
    <property type="match status" value="1"/>
</dbReference>
<dbReference type="AlphaFoldDB" id="A0A367UI83"/>
<feature type="transmembrane region" description="Helical" evidence="7">
    <location>
        <begin position="137"/>
        <end position="156"/>
    </location>
</feature>
<feature type="transmembrane region" description="Helical" evidence="7">
    <location>
        <begin position="79"/>
        <end position="97"/>
    </location>
</feature>
<proteinExistence type="predicted"/>
<dbReference type="EMBL" id="JPWA01000002">
    <property type="protein sequence ID" value="RCK07343.1"/>
    <property type="molecule type" value="Genomic_DNA"/>
</dbReference>
<evidence type="ECO:0000259" key="8">
    <source>
        <dbReference type="PROSITE" id="PS50850"/>
    </source>
</evidence>
<evidence type="ECO:0000256" key="2">
    <source>
        <dbReference type="ARBA" id="ARBA00022448"/>
    </source>
</evidence>
<feature type="transmembrane region" description="Helical" evidence="7">
    <location>
        <begin position="168"/>
        <end position="186"/>
    </location>
</feature>
<dbReference type="GO" id="GO:0012505">
    <property type="term" value="C:endomembrane system"/>
    <property type="evidence" value="ECO:0007669"/>
    <property type="project" value="UniProtKB-SubCell"/>
</dbReference>
<dbReference type="GO" id="GO:0005886">
    <property type="term" value="C:plasma membrane"/>
    <property type="evidence" value="ECO:0007669"/>
    <property type="project" value="TreeGrafter"/>
</dbReference>
<dbReference type="Proteomes" id="UP000252419">
    <property type="component" value="Unassembled WGS sequence"/>
</dbReference>
<protein>
    <recommendedName>
        <fullName evidence="6">MFS-type drug efflux transporter P55</fullName>
    </recommendedName>
</protein>
<dbReference type="PANTHER" id="PTHR23501">
    <property type="entry name" value="MAJOR FACILITATOR SUPERFAMILY"/>
    <property type="match status" value="1"/>
</dbReference>
<dbReference type="PANTHER" id="PTHR23501:SF191">
    <property type="entry name" value="VACUOLAR BASIC AMINO ACID TRANSPORTER 4"/>
    <property type="match status" value="1"/>
</dbReference>
<keyword evidence="4 7" id="KW-1133">Transmembrane helix</keyword>
<feature type="transmembrane region" description="Helical" evidence="7">
    <location>
        <begin position="298"/>
        <end position="323"/>
    </location>
</feature>
<dbReference type="Gene3D" id="1.20.1250.20">
    <property type="entry name" value="MFS general substrate transporter like domains"/>
    <property type="match status" value="1"/>
</dbReference>
<dbReference type="InterPro" id="IPR020846">
    <property type="entry name" value="MFS_dom"/>
</dbReference>
<feature type="transmembrane region" description="Helical" evidence="7">
    <location>
        <begin position="207"/>
        <end position="228"/>
    </location>
</feature>
<feature type="transmembrane region" description="Helical" evidence="7">
    <location>
        <begin position="365"/>
        <end position="386"/>
    </location>
</feature>
<name>A0A367UI83_9PROT</name>
<keyword evidence="3 7" id="KW-0812">Transmembrane</keyword>
<feature type="transmembrane region" description="Helical" evidence="7">
    <location>
        <begin position="240"/>
        <end position="260"/>
    </location>
</feature>
<evidence type="ECO:0000256" key="3">
    <source>
        <dbReference type="ARBA" id="ARBA00022692"/>
    </source>
</evidence>
<feature type="transmembrane region" description="Helical" evidence="7">
    <location>
        <begin position="272"/>
        <end position="292"/>
    </location>
</feature>
<feature type="transmembrane region" description="Helical" evidence="7">
    <location>
        <begin position="12"/>
        <end position="35"/>
    </location>
</feature>
<dbReference type="InterPro" id="IPR036259">
    <property type="entry name" value="MFS_trans_sf"/>
</dbReference>
<dbReference type="SUPFAM" id="SSF103473">
    <property type="entry name" value="MFS general substrate transporter"/>
    <property type="match status" value="1"/>
</dbReference>
<comment type="subcellular location">
    <subcellularLocation>
        <location evidence="1">Endomembrane system</location>
        <topology evidence="1">Multi-pass membrane protein</topology>
    </subcellularLocation>
</comment>
<feature type="transmembrane region" description="Helical" evidence="7">
    <location>
        <begin position="335"/>
        <end position="353"/>
    </location>
</feature>
<evidence type="ECO:0000256" key="4">
    <source>
        <dbReference type="ARBA" id="ARBA00022989"/>
    </source>
</evidence>
<keyword evidence="10" id="KW-1185">Reference proteome</keyword>
<dbReference type="InterPro" id="IPR005829">
    <property type="entry name" value="Sugar_transporter_CS"/>
</dbReference>
<feature type="transmembrane region" description="Helical" evidence="7">
    <location>
        <begin position="103"/>
        <end position="125"/>
    </location>
</feature>
<dbReference type="Pfam" id="PF07690">
    <property type="entry name" value="MFS_1"/>
    <property type="match status" value="1"/>
</dbReference>
<evidence type="ECO:0000313" key="10">
    <source>
        <dbReference type="Proteomes" id="UP000252419"/>
    </source>
</evidence>
<sequence length="394" mass="41358">MPTETPSLSIRITMLLLASLTIMSGALIATSLPGIEARFANHENVVMLSRLVLTLPGLFVAIGAPFAGAIADRIGRKPLLLVSLLLYGTAGASGLFADSLSGLLIGRALLGLAVAGTMTTATALVGDYFSGDMRDRFMGYQVAFTGLGGLVFIAGGGVLTELHWRSPFAVYAIAFLLIPAVLKVLYEPEPVRHEPGHVPADDVTRRDILLVALFCLIAALNSTAFYLIPTQMPFYIEKLGIAPASGTGLAMGLLPLASAIASLNYGRLRRHFTIPALFAIGFGIMAVGMNLIALTQDYFGIAGSIGLTGLGLGMVISNMMAGAMAVAPPSIRGRVAGVLTASIFIGQFLSPLISQPWVDAFGYRAIYHDMGMLVGCFAVVGLLTAIRRRISVTA</sequence>
<keyword evidence="5 7" id="KW-0472">Membrane</keyword>
<organism evidence="9 10">
    <name type="scientific">Thalassospira xianhensis MCCC 1A02616</name>
    <dbReference type="NCBI Taxonomy" id="1177929"/>
    <lineage>
        <taxon>Bacteria</taxon>
        <taxon>Pseudomonadati</taxon>
        <taxon>Pseudomonadota</taxon>
        <taxon>Alphaproteobacteria</taxon>
        <taxon>Rhodospirillales</taxon>
        <taxon>Thalassospiraceae</taxon>
        <taxon>Thalassospira</taxon>
    </lineage>
</organism>
<evidence type="ECO:0000256" key="7">
    <source>
        <dbReference type="SAM" id="Phobius"/>
    </source>
</evidence>
<reference evidence="9 10" key="1">
    <citation type="submission" date="2014-07" db="EMBL/GenBank/DDBJ databases">
        <title>Draft genome sequence of Thalassospira xianhensis P-4 (MCCC 1A02616).</title>
        <authorList>
            <person name="Lai Q."/>
            <person name="Shao Z."/>
        </authorList>
    </citation>
    <scope>NUCLEOTIDE SEQUENCE [LARGE SCALE GENOMIC DNA]</scope>
    <source>
        <strain evidence="9 10">MCCC 1A02616</strain>
    </source>
</reference>
<keyword evidence="2" id="KW-0813">Transport</keyword>
<dbReference type="InterPro" id="IPR011701">
    <property type="entry name" value="MFS"/>
</dbReference>
<dbReference type="GO" id="GO:0022857">
    <property type="term" value="F:transmembrane transporter activity"/>
    <property type="evidence" value="ECO:0007669"/>
    <property type="project" value="InterPro"/>
</dbReference>
<evidence type="ECO:0000256" key="5">
    <source>
        <dbReference type="ARBA" id="ARBA00023136"/>
    </source>
</evidence>
<accession>A0A367UI83</accession>
<evidence type="ECO:0000256" key="1">
    <source>
        <dbReference type="ARBA" id="ARBA00004127"/>
    </source>
</evidence>
<feature type="domain" description="Major facilitator superfamily (MFS) profile" evidence="8">
    <location>
        <begin position="10"/>
        <end position="393"/>
    </location>
</feature>